<comment type="caution">
    <text evidence="1">The sequence shown here is derived from an EMBL/GenBank/DDBJ whole genome shotgun (WGS) entry which is preliminary data.</text>
</comment>
<name>A0ABW1LM79_9ACTN</name>
<reference evidence="2" key="1">
    <citation type="journal article" date="2019" name="Int. J. Syst. Evol. Microbiol.">
        <title>The Global Catalogue of Microorganisms (GCM) 10K type strain sequencing project: providing services to taxonomists for standard genome sequencing and annotation.</title>
        <authorList>
            <consortium name="The Broad Institute Genomics Platform"/>
            <consortium name="The Broad Institute Genome Sequencing Center for Infectious Disease"/>
            <person name="Wu L."/>
            <person name="Ma J."/>
        </authorList>
    </citation>
    <scope>NUCLEOTIDE SEQUENCE [LARGE SCALE GENOMIC DNA]</scope>
    <source>
        <strain evidence="2">CCUG 54522</strain>
    </source>
</reference>
<keyword evidence="2" id="KW-1185">Reference proteome</keyword>
<dbReference type="InterPro" id="IPR024524">
    <property type="entry name" value="DUF3800"/>
</dbReference>
<gene>
    <name evidence="1" type="ORF">ACFPYL_17245</name>
</gene>
<dbReference type="Pfam" id="PF12686">
    <property type="entry name" value="DUF3800"/>
    <property type="match status" value="1"/>
</dbReference>
<sequence>MLLAYIDEIGETGAFVSRDHARFKTSPAFGYAGFIIEADNARQFSQEFAINKRNLFPTELAAAEHPGRWEVKGANIFRPQTLDLFPQQIRVFNHLVNRVRQLRGCLFFHADEKPIGTPAQTELDTSAREEAAMREALNRIARYAERHGSNVLVMIDQINEKDRATRLPIMYSHIFGRAADFPEMKRIVEPPMHIDSALSSNIQFADWVAACVTRAIDYQLIRDSPYRWVATTDKLDGLRGGFTFESKLHLWHRSVDDMHRHDLFRGPRVLYPHPAGRTVGERVDPAIFRKMKAAAERAATAKRGPSGR</sequence>
<evidence type="ECO:0000313" key="2">
    <source>
        <dbReference type="Proteomes" id="UP001596135"/>
    </source>
</evidence>
<proteinExistence type="predicted"/>
<evidence type="ECO:0000313" key="1">
    <source>
        <dbReference type="EMBL" id="MFC6044839.1"/>
    </source>
</evidence>
<dbReference type="EMBL" id="JBHSRJ010000006">
    <property type="protein sequence ID" value="MFC6044839.1"/>
    <property type="molecule type" value="Genomic_DNA"/>
</dbReference>
<accession>A0ABW1LM79</accession>
<dbReference type="Proteomes" id="UP001596135">
    <property type="component" value="Unassembled WGS sequence"/>
</dbReference>
<organism evidence="1 2">
    <name type="scientific">Nocardioides hankookensis</name>
    <dbReference type="NCBI Taxonomy" id="443157"/>
    <lineage>
        <taxon>Bacteria</taxon>
        <taxon>Bacillati</taxon>
        <taxon>Actinomycetota</taxon>
        <taxon>Actinomycetes</taxon>
        <taxon>Propionibacteriales</taxon>
        <taxon>Nocardioidaceae</taxon>
        <taxon>Nocardioides</taxon>
    </lineage>
</organism>
<protein>
    <submittedName>
        <fullName evidence="1">DUF3800 domain-containing protein</fullName>
    </submittedName>
</protein>
<dbReference type="RefSeq" id="WP_379156957.1">
    <property type="nucleotide sequence ID" value="NZ_JBHSRJ010000006.1"/>
</dbReference>